<dbReference type="PANTHER" id="PTHR30250:SF28">
    <property type="entry name" value="POLYSACCHARIDE BIOSYNTHESIS PROTEIN"/>
    <property type="match status" value="1"/>
</dbReference>
<dbReference type="GO" id="GO:0005886">
    <property type="term" value="C:plasma membrane"/>
    <property type="evidence" value="ECO:0007669"/>
    <property type="project" value="UniProtKB-SubCell"/>
</dbReference>
<evidence type="ECO:0000256" key="2">
    <source>
        <dbReference type="ARBA" id="ARBA00022475"/>
    </source>
</evidence>
<dbReference type="Pfam" id="PF13440">
    <property type="entry name" value="Polysacc_synt_3"/>
    <property type="match status" value="1"/>
</dbReference>
<feature type="transmembrane region" description="Helical" evidence="6">
    <location>
        <begin position="394"/>
        <end position="415"/>
    </location>
</feature>
<evidence type="ECO:0000256" key="3">
    <source>
        <dbReference type="ARBA" id="ARBA00022692"/>
    </source>
</evidence>
<evidence type="ECO:0000256" key="4">
    <source>
        <dbReference type="ARBA" id="ARBA00022989"/>
    </source>
</evidence>
<reference evidence="7 8" key="1">
    <citation type="submission" date="2017-10" db="EMBL/GenBank/DDBJ databases">
        <title>Genomics of the genus Arcobacter.</title>
        <authorList>
            <person name="Perez-Cataluna A."/>
            <person name="Figueras M.J."/>
        </authorList>
    </citation>
    <scope>NUCLEOTIDE SEQUENCE [LARGE SCALE GENOMIC DNA]</scope>
    <source>
        <strain evidence="7 8">CECT 8987</strain>
    </source>
</reference>
<feature type="transmembrane region" description="Helical" evidence="6">
    <location>
        <begin position="119"/>
        <end position="140"/>
    </location>
</feature>
<keyword evidence="3 6" id="KW-0812">Transmembrane</keyword>
<dbReference type="EMBL" id="PDKN01000003">
    <property type="protein sequence ID" value="RXJ57843.1"/>
    <property type="molecule type" value="Genomic_DNA"/>
</dbReference>
<evidence type="ECO:0000313" key="7">
    <source>
        <dbReference type="EMBL" id="RXJ57843.1"/>
    </source>
</evidence>
<dbReference type="AlphaFoldDB" id="A0A4Q0XUI8"/>
<evidence type="ECO:0000313" key="8">
    <source>
        <dbReference type="Proteomes" id="UP000290657"/>
    </source>
</evidence>
<comment type="subcellular location">
    <subcellularLocation>
        <location evidence="1">Cell membrane</location>
        <topology evidence="1">Multi-pass membrane protein</topology>
    </subcellularLocation>
</comment>
<feature type="transmembrane region" description="Helical" evidence="6">
    <location>
        <begin position="339"/>
        <end position="360"/>
    </location>
</feature>
<dbReference type="PANTHER" id="PTHR30250">
    <property type="entry name" value="PST FAMILY PREDICTED COLANIC ACID TRANSPORTER"/>
    <property type="match status" value="1"/>
</dbReference>
<feature type="transmembrane region" description="Helical" evidence="6">
    <location>
        <begin position="80"/>
        <end position="113"/>
    </location>
</feature>
<gene>
    <name evidence="7" type="ORF">CRV04_04850</name>
</gene>
<proteinExistence type="predicted"/>
<dbReference type="InterPro" id="IPR050833">
    <property type="entry name" value="Poly_Biosynth_Transport"/>
</dbReference>
<keyword evidence="5 6" id="KW-0472">Membrane</keyword>
<dbReference type="Proteomes" id="UP000290657">
    <property type="component" value="Unassembled WGS sequence"/>
</dbReference>
<sequence>MITKFKPKSDFSRNVLTLMTGTTIAQAIPVVFSPILTRIYNPEDFGVFALFVAITSIFSSIATGRYELAIMLPKKDEDAINILALGIIINLLIFLFLYIGIYCFITDIVLLLNNKEIKFWLYFVPISVLFIGFFNLLNYYNNRKKFYKDISHTTIIKSIVLTSCQLIIGFFKNGEAGLIIGELMSRIFANIKLLKNILKDDKLMKAISYKKVLVLGKKYNNFPKFSVPAILANVLSGNLINIFIATIFNVTSLGFYSLAERILGVPTSLIGKSVSQVYYQEACVEYKKNKSFYKLFLKTVFKLVIIGLLLFGFLYFAIVDIFIYVFGKNWEIAGEYGKILLFLYFCRFIVSPLTITPMVLNKVKIDLYFQFFMLLLIISIFIVVHFLKYNIVDFLIIFSIVYGLYYLGYLLFLTINLRK</sequence>
<evidence type="ECO:0000256" key="6">
    <source>
        <dbReference type="SAM" id="Phobius"/>
    </source>
</evidence>
<protein>
    <submittedName>
        <fullName evidence="7">Translocase</fullName>
    </submittedName>
</protein>
<evidence type="ECO:0000256" key="1">
    <source>
        <dbReference type="ARBA" id="ARBA00004651"/>
    </source>
</evidence>
<evidence type="ECO:0000256" key="5">
    <source>
        <dbReference type="ARBA" id="ARBA00023136"/>
    </source>
</evidence>
<feature type="transmembrane region" description="Helical" evidence="6">
    <location>
        <begin position="300"/>
        <end position="327"/>
    </location>
</feature>
<feature type="transmembrane region" description="Helical" evidence="6">
    <location>
        <begin position="48"/>
        <end position="68"/>
    </location>
</feature>
<dbReference type="OrthoDB" id="3831435at2"/>
<feature type="transmembrane region" description="Helical" evidence="6">
    <location>
        <begin position="15"/>
        <end position="36"/>
    </location>
</feature>
<organism evidence="7 8">
    <name type="scientific">Candidatus Marinarcus aquaticus</name>
    <dbReference type="NCBI Taxonomy" id="2044504"/>
    <lineage>
        <taxon>Bacteria</taxon>
        <taxon>Pseudomonadati</taxon>
        <taxon>Campylobacterota</taxon>
        <taxon>Epsilonproteobacteria</taxon>
        <taxon>Campylobacterales</taxon>
        <taxon>Arcobacteraceae</taxon>
        <taxon>Candidatus Marinarcus</taxon>
    </lineage>
</organism>
<keyword evidence="8" id="KW-1185">Reference proteome</keyword>
<comment type="caution">
    <text evidence="7">The sequence shown here is derived from an EMBL/GenBank/DDBJ whole genome shotgun (WGS) entry which is preliminary data.</text>
</comment>
<keyword evidence="2" id="KW-1003">Cell membrane</keyword>
<dbReference type="RefSeq" id="WP_128995706.1">
    <property type="nucleotide sequence ID" value="NZ_PDKN01000003.1"/>
</dbReference>
<name>A0A4Q0XUI8_9BACT</name>
<keyword evidence="4 6" id="KW-1133">Transmembrane helix</keyword>
<accession>A0A4Q0XUI8</accession>
<feature type="transmembrane region" description="Helical" evidence="6">
    <location>
        <begin position="367"/>
        <end position="388"/>
    </location>
</feature>